<keyword evidence="12" id="KW-1185">Reference proteome</keyword>
<dbReference type="Proteomes" id="UP000321793">
    <property type="component" value="Unassembled WGS sequence"/>
</dbReference>
<dbReference type="PROSITE" id="PS51192">
    <property type="entry name" value="HELICASE_ATP_BIND_1"/>
    <property type="match status" value="1"/>
</dbReference>
<name>A0A512SVY8_9MICO</name>
<keyword evidence="5" id="KW-0067">ATP-binding</keyword>
<dbReference type="InterPro" id="IPR011545">
    <property type="entry name" value="DEAD/DEAH_box_helicase_dom"/>
</dbReference>
<dbReference type="InterPro" id="IPR014001">
    <property type="entry name" value="Helicase_ATP-bd"/>
</dbReference>
<dbReference type="GO" id="GO:0016787">
    <property type="term" value="F:hydrolase activity"/>
    <property type="evidence" value="ECO:0007669"/>
    <property type="project" value="UniProtKB-KW"/>
</dbReference>
<evidence type="ECO:0000256" key="1">
    <source>
        <dbReference type="ARBA" id="ARBA00022741"/>
    </source>
</evidence>
<dbReference type="PANTHER" id="PTHR47964">
    <property type="entry name" value="ATP-DEPENDENT DNA HELICASE HOMOLOG RECG, CHLOROPLASTIC"/>
    <property type="match status" value="1"/>
</dbReference>
<dbReference type="AlphaFoldDB" id="A0A512SVY8"/>
<reference evidence="11 12" key="1">
    <citation type="submission" date="2019-07" db="EMBL/GenBank/DDBJ databases">
        <title>Whole genome shotgun sequence of Knoellia locipacati NBRC 109775.</title>
        <authorList>
            <person name="Hosoyama A."/>
            <person name="Uohara A."/>
            <person name="Ohji S."/>
            <person name="Ichikawa N."/>
        </authorList>
    </citation>
    <scope>NUCLEOTIDE SEQUENCE [LARGE SCALE GENOMIC DNA]</scope>
    <source>
        <strain evidence="11 12">NBRC 109775</strain>
    </source>
</reference>
<dbReference type="SMART" id="SM00490">
    <property type="entry name" value="HELICc"/>
    <property type="match status" value="1"/>
</dbReference>
<keyword evidence="7" id="KW-0234">DNA repair</keyword>
<gene>
    <name evidence="11" type="primary">recG</name>
    <name evidence="11" type="ORF">KLO01_01680</name>
</gene>
<dbReference type="SUPFAM" id="SSF50249">
    <property type="entry name" value="Nucleic acid-binding proteins"/>
    <property type="match status" value="1"/>
</dbReference>
<evidence type="ECO:0000259" key="10">
    <source>
        <dbReference type="PROSITE" id="PS51194"/>
    </source>
</evidence>
<dbReference type="InterPro" id="IPR045562">
    <property type="entry name" value="RecG_dom3_C"/>
</dbReference>
<dbReference type="RefSeq" id="WP_147061662.1">
    <property type="nucleotide sequence ID" value="NZ_BAABDN010000001.1"/>
</dbReference>
<evidence type="ECO:0000256" key="6">
    <source>
        <dbReference type="ARBA" id="ARBA00023125"/>
    </source>
</evidence>
<dbReference type="Pfam" id="PF00270">
    <property type="entry name" value="DEAD"/>
    <property type="match status" value="1"/>
</dbReference>
<evidence type="ECO:0000256" key="8">
    <source>
        <dbReference type="SAM" id="MobiDB-lite"/>
    </source>
</evidence>
<feature type="domain" description="Helicase ATP-binding" evidence="9">
    <location>
        <begin position="272"/>
        <end position="445"/>
    </location>
</feature>
<dbReference type="GO" id="GO:0005524">
    <property type="term" value="F:ATP binding"/>
    <property type="evidence" value="ECO:0007669"/>
    <property type="project" value="UniProtKB-KW"/>
</dbReference>
<comment type="caution">
    <text evidence="11">The sequence shown here is derived from an EMBL/GenBank/DDBJ whole genome shotgun (WGS) entry which is preliminary data.</text>
</comment>
<keyword evidence="3" id="KW-0378">Hydrolase</keyword>
<evidence type="ECO:0000256" key="2">
    <source>
        <dbReference type="ARBA" id="ARBA00022763"/>
    </source>
</evidence>
<dbReference type="OrthoDB" id="9804325at2"/>
<dbReference type="InterPro" id="IPR047112">
    <property type="entry name" value="RecG/Mfd"/>
</dbReference>
<evidence type="ECO:0000256" key="5">
    <source>
        <dbReference type="ARBA" id="ARBA00022840"/>
    </source>
</evidence>
<protein>
    <submittedName>
        <fullName evidence="11">ATP-dependent DNA helicase RecG</fullName>
    </submittedName>
</protein>
<dbReference type="PROSITE" id="PS51194">
    <property type="entry name" value="HELICASE_CTER"/>
    <property type="match status" value="1"/>
</dbReference>
<keyword evidence="1" id="KW-0547">Nucleotide-binding</keyword>
<dbReference type="Gene3D" id="3.40.50.300">
    <property type="entry name" value="P-loop containing nucleotide triphosphate hydrolases"/>
    <property type="match status" value="2"/>
</dbReference>
<dbReference type="CDD" id="cd17992">
    <property type="entry name" value="DEXHc_RecG"/>
    <property type="match status" value="1"/>
</dbReference>
<proteinExistence type="predicted"/>
<feature type="compositionally biased region" description="Acidic residues" evidence="8">
    <location>
        <begin position="515"/>
        <end position="529"/>
    </location>
</feature>
<organism evidence="11 12">
    <name type="scientific">Knoellia locipacati</name>
    <dbReference type="NCBI Taxonomy" id="882824"/>
    <lineage>
        <taxon>Bacteria</taxon>
        <taxon>Bacillati</taxon>
        <taxon>Actinomycetota</taxon>
        <taxon>Actinomycetes</taxon>
        <taxon>Micrococcales</taxon>
        <taxon>Intrasporangiaceae</taxon>
        <taxon>Knoellia</taxon>
    </lineage>
</organism>
<feature type="domain" description="Helicase C-terminal" evidence="10">
    <location>
        <begin position="481"/>
        <end position="671"/>
    </location>
</feature>
<dbReference type="CDD" id="cd04488">
    <property type="entry name" value="RecG_wedge_OBF"/>
    <property type="match status" value="1"/>
</dbReference>
<dbReference type="InterPro" id="IPR027417">
    <property type="entry name" value="P-loop_NTPase"/>
</dbReference>
<keyword evidence="6" id="KW-0238">DNA-binding</keyword>
<evidence type="ECO:0000313" key="12">
    <source>
        <dbReference type="Proteomes" id="UP000321793"/>
    </source>
</evidence>
<dbReference type="InterPro" id="IPR001650">
    <property type="entry name" value="Helicase_C-like"/>
</dbReference>
<evidence type="ECO:0000256" key="4">
    <source>
        <dbReference type="ARBA" id="ARBA00022806"/>
    </source>
</evidence>
<keyword evidence="2" id="KW-0227">DNA damage</keyword>
<evidence type="ECO:0000259" key="9">
    <source>
        <dbReference type="PROSITE" id="PS51192"/>
    </source>
</evidence>
<accession>A0A512SVY8</accession>
<dbReference type="InterPro" id="IPR012340">
    <property type="entry name" value="NA-bd_OB-fold"/>
</dbReference>
<dbReference type="Pfam" id="PF00271">
    <property type="entry name" value="Helicase_C"/>
    <property type="match status" value="1"/>
</dbReference>
<feature type="compositionally biased region" description="Acidic residues" evidence="8">
    <location>
        <begin position="494"/>
        <end position="506"/>
    </location>
</feature>
<keyword evidence="4 11" id="KW-0347">Helicase</keyword>
<dbReference type="SMART" id="SM00487">
    <property type="entry name" value="DEXDc"/>
    <property type="match status" value="1"/>
</dbReference>
<dbReference type="Pfam" id="PF19833">
    <property type="entry name" value="RecG_dom3_C"/>
    <property type="match status" value="1"/>
</dbReference>
<feature type="region of interest" description="Disordered" evidence="8">
    <location>
        <begin position="489"/>
        <end position="538"/>
    </location>
</feature>
<dbReference type="SUPFAM" id="SSF52540">
    <property type="entry name" value="P-loop containing nucleoside triphosphate hydrolases"/>
    <property type="match status" value="2"/>
</dbReference>
<dbReference type="GO" id="GO:0006281">
    <property type="term" value="P:DNA repair"/>
    <property type="evidence" value="ECO:0007669"/>
    <property type="project" value="UniProtKB-KW"/>
</dbReference>
<dbReference type="GO" id="GO:0003677">
    <property type="term" value="F:DNA binding"/>
    <property type="evidence" value="ECO:0007669"/>
    <property type="project" value="UniProtKB-KW"/>
</dbReference>
<dbReference type="GO" id="GO:0003678">
    <property type="term" value="F:DNA helicase activity"/>
    <property type="evidence" value="ECO:0007669"/>
    <property type="project" value="TreeGrafter"/>
</dbReference>
<evidence type="ECO:0000256" key="7">
    <source>
        <dbReference type="ARBA" id="ARBA00023204"/>
    </source>
</evidence>
<dbReference type="EMBL" id="BKBA01000002">
    <property type="protein sequence ID" value="GEQ12121.1"/>
    <property type="molecule type" value="Genomic_DNA"/>
</dbReference>
<dbReference type="PANTHER" id="PTHR47964:SF1">
    <property type="entry name" value="ATP-DEPENDENT DNA HELICASE HOMOLOG RECG, CHLOROPLASTIC"/>
    <property type="match status" value="1"/>
</dbReference>
<sequence length="739" mass="79538">MYSESTPLSKVLGKREATKFRTARGITTVGDLLGYWPRRYQSPESNLAAARIGSYIVAVAEVKSATTRTMKARRGRMLQAVITDGSKDLEITFFSAHGHEGKLLPGTRALFAGKVSSFNNRLQLAHPGYSLLSDFDRGERRDLIPIYRAVGNLHTWTVTECVRMVLDLLDETPEAIPEPILDRRDLMDRTAALRGIHTPASTSEVDAARRRMSYEEAFVLQVALAQRRARQAQESTKARVPRPGGLLDAFDARLPFTLTDGQREIGETLAAEMARDVPMHRLLQGEVGSGKTVVALRAMLAAVDAGGQAALLAPTEVLAAQHHRSITAMLGDLAEGGMLGGSDIGTRVTLLTGSMPTASRRRAMLDIASGDAGIVIGTHALIQEHVSFQDLALVVVDEQHRFGVEQRDALRGKAAQPPHVLVMTATPIPRTVAMTVFGDMETSTLSELPAGRAPITTHVVPEGKPGWLQRTWVRVAEEVAQGRQAYVVCPRIGDDDEPDDDTEIFDADPSNGVDGGDDGDDGGPDEGDDGAGAPPRPLASVHRVHADLVANPALAGLRIEILHGRLAAEDKDAVMREFAAGDIDVLVSTTVIEVGVDVPNASVMVVMDADRFGVSQLHQLRGRVGRGGLPGLCLLVHAGAPDTPHERLDAVSATTDGFELSRIDLRQRREGDILGSSQHGVRSQLQFLHVLEDEDLIEAAREDAHGVVTDDPDLSAHPRLAALVSARVDAEQAAYLERG</sequence>
<evidence type="ECO:0000313" key="11">
    <source>
        <dbReference type="EMBL" id="GEQ12121.1"/>
    </source>
</evidence>
<dbReference type="Gene3D" id="2.40.50.140">
    <property type="entry name" value="Nucleic acid-binding proteins"/>
    <property type="match status" value="1"/>
</dbReference>
<evidence type="ECO:0000256" key="3">
    <source>
        <dbReference type="ARBA" id="ARBA00022801"/>
    </source>
</evidence>